<organism evidence="12 13">
    <name type="scientific">Paenibacillus nasutitermitis</name>
    <dbReference type="NCBI Taxonomy" id="1652958"/>
    <lineage>
        <taxon>Bacteria</taxon>
        <taxon>Bacillati</taxon>
        <taxon>Bacillota</taxon>
        <taxon>Bacilli</taxon>
        <taxon>Bacillales</taxon>
        <taxon>Paenibacillaceae</taxon>
        <taxon>Paenibacillus</taxon>
    </lineage>
</organism>
<keyword evidence="2" id="KW-1003">Cell membrane</keyword>
<reference evidence="12" key="1">
    <citation type="journal article" date="2014" name="Int. J. Syst. Evol. Microbiol.">
        <title>Complete genome sequence of Corynebacterium casei LMG S-19264T (=DSM 44701T), isolated from a smear-ripened cheese.</title>
        <authorList>
            <consortium name="US DOE Joint Genome Institute (JGI-PGF)"/>
            <person name="Walter F."/>
            <person name="Albersmeier A."/>
            <person name="Kalinowski J."/>
            <person name="Ruckert C."/>
        </authorList>
    </citation>
    <scope>NUCLEOTIDE SEQUENCE</scope>
    <source>
        <strain evidence="12">CGMCC 1.15178</strain>
    </source>
</reference>
<protein>
    <recommendedName>
        <fullName evidence="10">4,4'-diaponeurosporenoate glycosyltransferase</fullName>
    </recommendedName>
</protein>
<evidence type="ECO:0000256" key="5">
    <source>
        <dbReference type="ARBA" id="ARBA00022746"/>
    </source>
</evidence>
<keyword evidence="6" id="KW-0472">Membrane</keyword>
<comment type="function">
    <text evidence="7">Catalyzes the glycosylation of 4,4'-diaponeurosporenoate, i.e. the esterification of glucose at the C1'' position with the carboxyl group of 4,4'-diaponeurosporenic acid, to form glycosyl-4,4'-diaponeurosporenoate. This is a step in the biosynthesis of staphyloxanthin, an orange pigment present in most staphylococci strains.</text>
</comment>
<evidence type="ECO:0000259" key="11">
    <source>
        <dbReference type="Pfam" id="PF00535"/>
    </source>
</evidence>
<gene>
    <name evidence="12" type="ORF">GCM10010911_04190</name>
</gene>
<dbReference type="GO" id="GO:0005886">
    <property type="term" value="C:plasma membrane"/>
    <property type="evidence" value="ECO:0007669"/>
    <property type="project" value="UniProtKB-SubCell"/>
</dbReference>
<comment type="pathway">
    <text evidence="8">Carotenoid biosynthesis; staphyloxanthin biosynthesis; staphyloxanthin from farnesyl diphosphate: step 4/5.</text>
</comment>
<dbReference type="Proteomes" id="UP000612456">
    <property type="component" value="Unassembled WGS sequence"/>
</dbReference>
<evidence type="ECO:0000256" key="1">
    <source>
        <dbReference type="ARBA" id="ARBA00004236"/>
    </source>
</evidence>
<evidence type="ECO:0000256" key="2">
    <source>
        <dbReference type="ARBA" id="ARBA00022475"/>
    </source>
</evidence>
<dbReference type="AlphaFoldDB" id="A0A917DN35"/>
<evidence type="ECO:0000313" key="13">
    <source>
        <dbReference type="Proteomes" id="UP000612456"/>
    </source>
</evidence>
<keyword evidence="3" id="KW-0328">Glycosyltransferase</keyword>
<evidence type="ECO:0000256" key="9">
    <source>
        <dbReference type="ARBA" id="ARBA00038120"/>
    </source>
</evidence>
<evidence type="ECO:0000256" key="7">
    <source>
        <dbReference type="ARBA" id="ARBA00037281"/>
    </source>
</evidence>
<evidence type="ECO:0000256" key="3">
    <source>
        <dbReference type="ARBA" id="ARBA00022676"/>
    </source>
</evidence>
<dbReference type="SUPFAM" id="SSF53448">
    <property type="entry name" value="Nucleotide-diphospho-sugar transferases"/>
    <property type="match status" value="1"/>
</dbReference>
<dbReference type="PANTHER" id="PTHR43646:SF2">
    <property type="entry name" value="GLYCOSYLTRANSFERASE 2-LIKE DOMAIN-CONTAINING PROTEIN"/>
    <property type="match status" value="1"/>
</dbReference>
<dbReference type="EMBL" id="BMHP01000001">
    <property type="protein sequence ID" value="GGD49809.1"/>
    <property type="molecule type" value="Genomic_DNA"/>
</dbReference>
<dbReference type="GO" id="GO:0016117">
    <property type="term" value="P:carotenoid biosynthetic process"/>
    <property type="evidence" value="ECO:0007669"/>
    <property type="project" value="UniProtKB-KW"/>
</dbReference>
<dbReference type="Gene3D" id="3.90.550.10">
    <property type="entry name" value="Spore Coat Polysaccharide Biosynthesis Protein SpsA, Chain A"/>
    <property type="match status" value="1"/>
</dbReference>
<evidence type="ECO:0000256" key="4">
    <source>
        <dbReference type="ARBA" id="ARBA00022679"/>
    </source>
</evidence>
<keyword evidence="5" id="KW-0125">Carotenoid biosynthesis</keyword>
<comment type="subcellular location">
    <subcellularLocation>
        <location evidence="1">Cell membrane</location>
    </subcellularLocation>
</comment>
<accession>A0A917DN35</accession>
<evidence type="ECO:0000256" key="8">
    <source>
        <dbReference type="ARBA" id="ARBA00037904"/>
    </source>
</evidence>
<proteinExistence type="inferred from homology"/>
<evidence type="ECO:0000313" key="12">
    <source>
        <dbReference type="EMBL" id="GGD49809.1"/>
    </source>
</evidence>
<keyword evidence="13" id="KW-1185">Reference proteome</keyword>
<keyword evidence="4" id="KW-0808">Transferase</keyword>
<dbReference type="Pfam" id="PF00535">
    <property type="entry name" value="Glycos_transf_2"/>
    <property type="match status" value="1"/>
</dbReference>
<comment type="caution">
    <text evidence="12">The sequence shown here is derived from an EMBL/GenBank/DDBJ whole genome shotgun (WGS) entry which is preliminary data.</text>
</comment>
<sequence>MHPAPTAGGPEAVVSIVIPVMNERRSIARVIQEARRIHRNVEVIVVVNGSTDGSAAVAKRNGAQVIEFAEPLGHDVGRSVGAAAAKGQVMLFIDGDMVISGTSLRPYVDAVLDRGIDVALNDYSGPTNKQVVHSVVLAKHALNSLLGRPDLKGTSMTAVPHAISRHALEAIGTDALSVPPLAHAKAVQLGLNVKAVHPVNVGKLNLPRLERERTNPLEKLIIGDHLEAIDWLSQQRDSLGGFTAWQRNQEMAR</sequence>
<comment type="similarity">
    <text evidence="9">Belongs to the glycosyltransferase 2 family. CrtQ subfamily.</text>
</comment>
<dbReference type="GO" id="GO:0016757">
    <property type="term" value="F:glycosyltransferase activity"/>
    <property type="evidence" value="ECO:0007669"/>
    <property type="project" value="UniProtKB-KW"/>
</dbReference>
<reference evidence="12" key="2">
    <citation type="submission" date="2020-09" db="EMBL/GenBank/DDBJ databases">
        <authorList>
            <person name="Sun Q."/>
            <person name="Zhou Y."/>
        </authorList>
    </citation>
    <scope>NUCLEOTIDE SEQUENCE</scope>
    <source>
        <strain evidence="12">CGMCC 1.15178</strain>
    </source>
</reference>
<dbReference type="InterPro" id="IPR029044">
    <property type="entry name" value="Nucleotide-diphossugar_trans"/>
</dbReference>
<feature type="domain" description="Glycosyltransferase 2-like" evidence="11">
    <location>
        <begin position="15"/>
        <end position="119"/>
    </location>
</feature>
<dbReference type="InterPro" id="IPR001173">
    <property type="entry name" value="Glyco_trans_2-like"/>
</dbReference>
<dbReference type="PANTHER" id="PTHR43646">
    <property type="entry name" value="GLYCOSYLTRANSFERASE"/>
    <property type="match status" value="1"/>
</dbReference>
<name>A0A917DN35_9BACL</name>
<evidence type="ECO:0000256" key="10">
    <source>
        <dbReference type="ARBA" id="ARBA00040345"/>
    </source>
</evidence>
<evidence type="ECO:0000256" key="6">
    <source>
        <dbReference type="ARBA" id="ARBA00023136"/>
    </source>
</evidence>